<proteinExistence type="predicted"/>
<feature type="compositionally biased region" description="Basic and acidic residues" evidence="1">
    <location>
        <begin position="362"/>
        <end position="400"/>
    </location>
</feature>
<feature type="region of interest" description="Disordered" evidence="1">
    <location>
        <begin position="351"/>
        <end position="421"/>
    </location>
</feature>
<reference evidence="2 3" key="1">
    <citation type="journal article" date="2013" name="Genome Announc.">
        <title>Draft genome sequences for three mercury-methylating, sulfate-reducing bacteria.</title>
        <authorList>
            <person name="Brown S.D."/>
            <person name="Hurt R.A.Jr."/>
            <person name="Gilmour C.C."/>
            <person name="Elias D.A."/>
        </authorList>
    </citation>
    <scope>NUCLEOTIDE SEQUENCE [LARGE SCALE GENOMIC DNA]</scope>
    <source>
        <strain evidence="2 3">DSM 2059</strain>
    </source>
</reference>
<feature type="compositionally biased region" description="Basic and acidic residues" evidence="1">
    <location>
        <begin position="204"/>
        <end position="220"/>
    </location>
</feature>
<feature type="region of interest" description="Disordered" evidence="1">
    <location>
        <begin position="116"/>
        <end position="331"/>
    </location>
</feature>
<dbReference type="RefSeq" id="WP_020875624.1">
    <property type="nucleotide sequence ID" value="NZ_ATHJ01000057.1"/>
</dbReference>
<name>S7U1G9_DESML</name>
<feature type="compositionally biased region" description="Basic and acidic residues" evidence="1">
    <location>
        <begin position="122"/>
        <end position="155"/>
    </location>
</feature>
<gene>
    <name evidence="2" type="ORF">dsmv_1277</name>
</gene>
<accession>S7U1G9</accession>
<feature type="compositionally biased region" description="Basic and acidic residues" evidence="1">
    <location>
        <begin position="410"/>
        <end position="421"/>
    </location>
</feature>
<feature type="compositionally biased region" description="Polar residues" evidence="1">
    <location>
        <begin position="188"/>
        <end position="200"/>
    </location>
</feature>
<protein>
    <submittedName>
        <fullName evidence="2">Uncharacterized protein</fullName>
    </submittedName>
</protein>
<dbReference type="PATRIC" id="fig|1121405.3.peg.575"/>
<feature type="compositionally biased region" description="Basic and acidic residues" evidence="1">
    <location>
        <begin position="35"/>
        <end position="48"/>
    </location>
</feature>
<evidence type="ECO:0000256" key="1">
    <source>
        <dbReference type="SAM" id="MobiDB-lite"/>
    </source>
</evidence>
<organism evidence="2 3">
    <name type="scientific">Desulfococcus multivorans DSM 2059</name>
    <dbReference type="NCBI Taxonomy" id="1121405"/>
    <lineage>
        <taxon>Bacteria</taxon>
        <taxon>Pseudomonadati</taxon>
        <taxon>Thermodesulfobacteriota</taxon>
        <taxon>Desulfobacteria</taxon>
        <taxon>Desulfobacterales</taxon>
        <taxon>Desulfococcaceae</taxon>
        <taxon>Desulfococcus</taxon>
    </lineage>
</organism>
<dbReference type="Proteomes" id="UP000014977">
    <property type="component" value="Unassembled WGS sequence"/>
</dbReference>
<feature type="region of interest" description="Disordered" evidence="1">
    <location>
        <begin position="35"/>
        <end position="68"/>
    </location>
</feature>
<comment type="caution">
    <text evidence="2">The sequence shown here is derived from an EMBL/GenBank/DDBJ whole genome shotgun (WGS) entry which is preliminary data.</text>
</comment>
<evidence type="ECO:0000313" key="2">
    <source>
        <dbReference type="EMBL" id="EPR43251.1"/>
    </source>
</evidence>
<sequence>MTADSLRKLLFAAVLAVHRGIFGLARRLTEIDERKKSGFEKRSVDPDKPPAAMLPTEEATGGPPRHWVDRVSRYAPELLLPPIRGEVFHDRSAFGRAERAEGDLPGKMGDHGVEALSVSGDDGGRKDGMAEERGRIFKEDRGSDIGRERFSEHAIRIPQKPEQTLGKSAVPLNAVTGTSAGRGPVSTPEIQAEQTSSPYSPDNDGTRDESWDRSGDESRRWNPKLVSALSSEGMSVSRRHITGSPSAEASGHDADVSRAQAGTTKSVFVEDGESPSAEPDNRRSADALKKNGALPTAARFHRRRREAPADAERISRLSPSGKASKEFHDDEKIFPGSEANIVLIHTEADENGRADPISMHHGRSDAEPGGRDDGAVQFEDRPWPRLPDEEPIRSGADDRSGLWPLLLDETQTRGRKHEDRAAREAFRTALREHVRLQRLEKEQEGEIWNAWPF</sequence>
<keyword evidence="3" id="KW-1185">Reference proteome</keyword>
<dbReference type="EMBL" id="ATHJ01000057">
    <property type="protein sequence ID" value="EPR43251.1"/>
    <property type="molecule type" value="Genomic_DNA"/>
</dbReference>
<dbReference type="STRING" id="897.B2D07_08375"/>
<feature type="compositionally biased region" description="Basic and acidic residues" evidence="1">
    <location>
        <begin position="279"/>
        <end position="289"/>
    </location>
</feature>
<dbReference type="AlphaFoldDB" id="S7U1G9"/>
<evidence type="ECO:0000313" key="3">
    <source>
        <dbReference type="Proteomes" id="UP000014977"/>
    </source>
</evidence>
<feature type="compositionally biased region" description="Basic and acidic residues" evidence="1">
    <location>
        <begin position="306"/>
        <end position="315"/>
    </location>
</feature>